<proteinExistence type="predicted"/>
<evidence type="ECO:0000313" key="2">
    <source>
        <dbReference type="Proteomes" id="UP001234297"/>
    </source>
</evidence>
<organism evidence="1 2">
    <name type="scientific">Persea americana</name>
    <name type="common">Avocado</name>
    <dbReference type="NCBI Taxonomy" id="3435"/>
    <lineage>
        <taxon>Eukaryota</taxon>
        <taxon>Viridiplantae</taxon>
        <taxon>Streptophyta</taxon>
        <taxon>Embryophyta</taxon>
        <taxon>Tracheophyta</taxon>
        <taxon>Spermatophyta</taxon>
        <taxon>Magnoliopsida</taxon>
        <taxon>Magnoliidae</taxon>
        <taxon>Laurales</taxon>
        <taxon>Lauraceae</taxon>
        <taxon>Persea</taxon>
    </lineage>
</organism>
<dbReference type="Proteomes" id="UP001234297">
    <property type="component" value="Chromosome 10"/>
</dbReference>
<comment type="caution">
    <text evidence="1">The sequence shown here is derived from an EMBL/GenBank/DDBJ whole genome shotgun (WGS) entry which is preliminary data.</text>
</comment>
<evidence type="ECO:0000313" key="1">
    <source>
        <dbReference type="EMBL" id="KAJ8622166.1"/>
    </source>
</evidence>
<protein>
    <submittedName>
        <fullName evidence="1">Uncharacterized protein</fullName>
    </submittedName>
</protein>
<gene>
    <name evidence="1" type="ORF">MRB53_030695</name>
</gene>
<sequence>MRNGASPSQLALTPSFPTQISQPAAPVLLQVEDSLPQSSSQAVIIPKPSSTSLFQVGDFPPLSSSQAAISPNRALPSSLNHQDKVFMASRTLDLVTRFKSPAQLLTTPQSSTSGLGLLST</sequence>
<name>A0ACC2KLX3_PERAE</name>
<reference evidence="1 2" key="1">
    <citation type="journal article" date="2022" name="Hortic Res">
        <title>A haplotype resolved chromosomal level avocado genome allows analysis of novel avocado genes.</title>
        <authorList>
            <person name="Nath O."/>
            <person name="Fletcher S.J."/>
            <person name="Hayward A."/>
            <person name="Shaw L.M."/>
            <person name="Masouleh A.K."/>
            <person name="Furtado A."/>
            <person name="Henry R.J."/>
            <person name="Mitter N."/>
        </authorList>
    </citation>
    <scope>NUCLEOTIDE SEQUENCE [LARGE SCALE GENOMIC DNA]</scope>
    <source>
        <strain evidence="2">cv. Hass</strain>
    </source>
</reference>
<keyword evidence="2" id="KW-1185">Reference proteome</keyword>
<dbReference type="EMBL" id="CM056818">
    <property type="protein sequence ID" value="KAJ8622166.1"/>
    <property type="molecule type" value="Genomic_DNA"/>
</dbReference>
<accession>A0ACC2KLX3</accession>